<dbReference type="Pfam" id="PF01494">
    <property type="entry name" value="FAD_binding_3"/>
    <property type="match status" value="1"/>
</dbReference>
<evidence type="ECO:0000256" key="3">
    <source>
        <dbReference type="ARBA" id="ARBA00022827"/>
    </source>
</evidence>
<proteinExistence type="inferred from homology"/>
<dbReference type="InterPro" id="IPR036188">
    <property type="entry name" value="FAD/NAD-bd_sf"/>
</dbReference>
<keyword evidence="8" id="KW-1185">Reference proteome</keyword>
<evidence type="ECO:0000259" key="6">
    <source>
        <dbReference type="Pfam" id="PF01494"/>
    </source>
</evidence>
<evidence type="ECO:0000313" key="7">
    <source>
        <dbReference type="EMBL" id="RJE27646.1"/>
    </source>
</evidence>
<dbReference type="PANTHER" id="PTHR13789">
    <property type="entry name" value="MONOOXYGENASE"/>
    <property type="match status" value="1"/>
</dbReference>
<dbReference type="PRINTS" id="PR00420">
    <property type="entry name" value="RNGMNOXGNASE"/>
</dbReference>
<dbReference type="GO" id="GO:0071949">
    <property type="term" value="F:FAD binding"/>
    <property type="evidence" value="ECO:0007669"/>
    <property type="project" value="InterPro"/>
</dbReference>
<evidence type="ECO:0000256" key="2">
    <source>
        <dbReference type="ARBA" id="ARBA00022630"/>
    </source>
</evidence>
<evidence type="ECO:0000256" key="5">
    <source>
        <dbReference type="ARBA" id="ARBA00023033"/>
    </source>
</evidence>
<reference evidence="8" key="1">
    <citation type="submission" date="2017-02" db="EMBL/GenBank/DDBJ databases">
        <authorList>
            <person name="Tafer H."/>
            <person name="Lopandic K."/>
        </authorList>
    </citation>
    <scope>NUCLEOTIDE SEQUENCE [LARGE SCALE GENOMIC DNA]</scope>
    <source>
        <strain evidence="8">CBS 366.77</strain>
    </source>
</reference>
<keyword evidence="2" id="KW-0285">Flavoprotein</keyword>
<gene>
    <name evidence="7" type="ORF">PHISCL_00071</name>
</gene>
<evidence type="ECO:0000313" key="8">
    <source>
        <dbReference type="Proteomes" id="UP000266188"/>
    </source>
</evidence>
<keyword evidence="3" id="KW-0274">FAD</keyword>
<protein>
    <submittedName>
        <fullName evidence="7">Salicylate hydroxylase</fullName>
    </submittedName>
</protein>
<evidence type="ECO:0000256" key="1">
    <source>
        <dbReference type="ARBA" id="ARBA00007992"/>
    </source>
</evidence>
<name>A0A3A2ZX63_9EURO</name>
<comment type="similarity">
    <text evidence="1">Belongs to the paxM FAD-dependent monooxygenase family.</text>
</comment>
<dbReference type="AlphaFoldDB" id="A0A3A2ZX63"/>
<dbReference type="SUPFAM" id="SSF51905">
    <property type="entry name" value="FAD/NAD(P)-binding domain"/>
    <property type="match status" value="1"/>
</dbReference>
<dbReference type="EMBL" id="MVGC01000001">
    <property type="protein sequence ID" value="RJE27646.1"/>
    <property type="molecule type" value="Genomic_DNA"/>
</dbReference>
<feature type="domain" description="FAD-binding" evidence="6">
    <location>
        <begin position="10"/>
        <end position="365"/>
    </location>
</feature>
<comment type="caution">
    <text evidence="7">The sequence shown here is derived from an EMBL/GenBank/DDBJ whole genome shotgun (WGS) entry which is preliminary data.</text>
</comment>
<sequence>MPSRTDSPLNVAIVGAGLGGLSAAVALRRQGHSVTVYERYDFAGEVGASLSAASNGSRFLEQWGVNVKNAKPVILKKLIMHDWETGDVQNTYGLGDYKAKFGTDYNNFHRIDLHKELLRSAFEAPGEGPPCTLKVNHKATAMDPEAGTVTFENGTSVSADLIVAADGIRSICRNFLGITPNVRMSTSCCYRCIIGAPKLRSLGLEDYINNEAIEYWGGFGINKIVMSPCSNGEVVSCYCFYPAEYNDYREDGWNNSASPQQLVDTFPGLDPRMKTLMLNAEDIKMWRLYMHQPYPYWVKGKVCLLGDAAHPMMPDQSQGSCMAFEDAGALGLIFHKNFRDEYSITEGLALYEKLRKPRATRVQDASVRARENLNERIGWSSSGDRPGKLTIEEVCGYNMRDHLKELVDTRARI</sequence>
<dbReference type="SUPFAM" id="SSF54373">
    <property type="entry name" value="FAD-linked reductases, C-terminal domain"/>
    <property type="match status" value="1"/>
</dbReference>
<keyword evidence="4" id="KW-0560">Oxidoreductase</keyword>
<dbReference type="InterPro" id="IPR050493">
    <property type="entry name" value="FAD-dep_Monooxygenase_BioMet"/>
</dbReference>
<organism evidence="7 8">
    <name type="scientific">Aspergillus sclerotialis</name>
    <dbReference type="NCBI Taxonomy" id="2070753"/>
    <lineage>
        <taxon>Eukaryota</taxon>
        <taxon>Fungi</taxon>
        <taxon>Dikarya</taxon>
        <taxon>Ascomycota</taxon>
        <taxon>Pezizomycotina</taxon>
        <taxon>Eurotiomycetes</taxon>
        <taxon>Eurotiomycetidae</taxon>
        <taxon>Eurotiales</taxon>
        <taxon>Aspergillaceae</taxon>
        <taxon>Aspergillus</taxon>
        <taxon>Aspergillus subgen. Polypaecilum</taxon>
    </lineage>
</organism>
<dbReference type="PANTHER" id="PTHR13789:SF172">
    <property type="entry name" value="HYDROXYLASE, PUTATIVE (AFU_ORTHOLOGUE AFUA_1G12410)-RELATED"/>
    <property type="match status" value="1"/>
</dbReference>
<evidence type="ECO:0000256" key="4">
    <source>
        <dbReference type="ARBA" id="ARBA00023002"/>
    </source>
</evidence>
<accession>A0A3A2ZX63</accession>
<dbReference type="Proteomes" id="UP000266188">
    <property type="component" value="Unassembled WGS sequence"/>
</dbReference>
<dbReference type="InterPro" id="IPR002938">
    <property type="entry name" value="FAD-bd"/>
</dbReference>
<dbReference type="GO" id="GO:0004497">
    <property type="term" value="F:monooxygenase activity"/>
    <property type="evidence" value="ECO:0007669"/>
    <property type="project" value="UniProtKB-KW"/>
</dbReference>
<keyword evidence="5" id="KW-0503">Monooxygenase</keyword>
<dbReference type="Gene3D" id="3.50.50.60">
    <property type="entry name" value="FAD/NAD(P)-binding domain"/>
    <property type="match status" value="1"/>
</dbReference>
<dbReference type="OrthoDB" id="9993796at2759"/>
<dbReference type="STRING" id="2070753.A0A3A2ZX63"/>